<evidence type="ECO:0000259" key="7">
    <source>
        <dbReference type="Pfam" id="PF02872"/>
    </source>
</evidence>
<feature type="domain" description="5'-Nucleotidase C-terminal" evidence="7">
    <location>
        <begin position="344"/>
        <end position="490"/>
    </location>
</feature>
<dbReference type="GO" id="GO:0030288">
    <property type="term" value="C:outer membrane-bounded periplasmic space"/>
    <property type="evidence" value="ECO:0007669"/>
    <property type="project" value="TreeGrafter"/>
</dbReference>
<dbReference type="GO" id="GO:0046872">
    <property type="term" value="F:metal ion binding"/>
    <property type="evidence" value="ECO:0007669"/>
    <property type="project" value="UniProtKB-KW"/>
</dbReference>
<dbReference type="InterPro" id="IPR006146">
    <property type="entry name" value="5'-Nucleotdase_CS"/>
</dbReference>
<accession>A0A2K8KQD3</accession>
<dbReference type="GO" id="GO:0009166">
    <property type="term" value="P:nucleotide catabolic process"/>
    <property type="evidence" value="ECO:0007669"/>
    <property type="project" value="InterPro"/>
</dbReference>
<dbReference type="PROSITE" id="PS00785">
    <property type="entry name" value="5_NUCLEOTIDASE_1"/>
    <property type="match status" value="1"/>
</dbReference>
<reference evidence="8 9" key="1">
    <citation type="journal article" date="2017" name="Environ. Microbiol.">
        <title>Genomic and physiological analyses of 'Reinekea forsetii' reveal a versatile opportunistic lifestyle during spring algae blooms.</title>
        <authorList>
            <person name="Avci B."/>
            <person name="Hahnke R.L."/>
            <person name="Chafee M."/>
            <person name="Fischer T."/>
            <person name="Gruber-Vodicka H."/>
            <person name="Tegetmeyer H.E."/>
            <person name="Harder J."/>
            <person name="Fuchs B.M."/>
            <person name="Amann R.I."/>
            <person name="Teeling H."/>
        </authorList>
    </citation>
    <scope>NUCLEOTIDE SEQUENCE [LARGE SCALE GENOMIC DNA]</scope>
    <source>
        <strain evidence="8 9">Hel1_31_D35</strain>
    </source>
</reference>
<evidence type="ECO:0000313" key="9">
    <source>
        <dbReference type="Proteomes" id="UP000229757"/>
    </source>
</evidence>
<evidence type="ECO:0000313" key="8">
    <source>
        <dbReference type="EMBL" id="ATX76259.1"/>
    </source>
</evidence>
<dbReference type="InterPro" id="IPR006179">
    <property type="entry name" value="5_nucleotidase/apyrase"/>
</dbReference>
<dbReference type="PANTHER" id="PTHR11575:SF46">
    <property type="entry name" value="PROTEIN USHA"/>
    <property type="match status" value="1"/>
</dbReference>
<dbReference type="NCBIfam" id="NF007109">
    <property type="entry name" value="PRK09558.1"/>
    <property type="match status" value="1"/>
</dbReference>
<keyword evidence="4 5" id="KW-0547">Nucleotide-binding</keyword>
<protein>
    <submittedName>
        <fullName evidence="8">5'-nucleotidase</fullName>
        <ecNumber evidence="8">3.1.3.5</ecNumber>
    </submittedName>
</protein>
<dbReference type="InterPro" id="IPR004843">
    <property type="entry name" value="Calcineurin-like_PHP"/>
</dbReference>
<feature type="chain" id="PRO_5014490991" evidence="5">
    <location>
        <begin position="23"/>
        <end position="531"/>
    </location>
</feature>
<evidence type="ECO:0000256" key="5">
    <source>
        <dbReference type="RuleBase" id="RU362119"/>
    </source>
</evidence>
<dbReference type="GO" id="GO:0000166">
    <property type="term" value="F:nucleotide binding"/>
    <property type="evidence" value="ECO:0007669"/>
    <property type="project" value="UniProtKB-KW"/>
</dbReference>
<dbReference type="InterPro" id="IPR036907">
    <property type="entry name" value="5'-Nucleotdase_C_sf"/>
</dbReference>
<dbReference type="Proteomes" id="UP000229757">
    <property type="component" value="Chromosome"/>
</dbReference>
<evidence type="ECO:0000256" key="3">
    <source>
        <dbReference type="ARBA" id="ARBA00022729"/>
    </source>
</evidence>
<keyword evidence="5 8" id="KW-0378">Hydrolase</keyword>
<evidence type="ECO:0000256" key="2">
    <source>
        <dbReference type="ARBA" id="ARBA00022723"/>
    </source>
</evidence>
<organism evidence="8 9">
    <name type="scientific">Reinekea forsetii</name>
    <dbReference type="NCBI Taxonomy" id="1336806"/>
    <lineage>
        <taxon>Bacteria</taxon>
        <taxon>Pseudomonadati</taxon>
        <taxon>Pseudomonadota</taxon>
        <taxon>Gammaproteobacteria</taxon>
        <taxon>Oceanospirillales</taxon>
        <taxon>Saccharospirillaceae</taxon>
        <taxon>Reinekea</taxon>
    </lineage>
</organism>
<comment type="similarity">
    <text evidence="1 5">Belongs to the 5'-nucleotidase family.</text>
</comment>
<dbReference type="AlphaFoldDB" id="A0A2K8KQD3"/>
<dbReference type="EMBL" id="CP011797">
    <property type="protein sequence ID" value="ATX76259.1"/>
    <property type="molecule type" value="Genomic_DNA"/>
</dbReference>
<name>A0A2K8KQD3_9GAMM</name>
<feature type="domain" description="Calcineurin-like phosphoesterase" evidence="6">
    <location>
        <begin position="37"/>
        <end position="253"/>
    </location>
</feature>
<dbReference type="Gene3D" id="3.60.21.10">
    <property type="match status" value="1"/>
</dbReference>
<gene>
    <name evidence="8" type="ORF">REIFOR_01110</name>
</gene>
<keyword evidence="2" id="KW-0479">Metal-binding</keyword>
<dbReference type="RefSeq" id="WP_100256612.1">
    <property type="nucleotide sequence ID" value="NZ_CP011797.1"/>
</dbReference>
<dbReference type="EC" id="3.1.3.5" evidence="8"/>
<dbReference type="InterPro" id="IPR029052">
    <property type="entry name" value="Metallo-depent_PP-like"/>
</dbReference>
<dbReference type="Pfam" id="PF02872">
    <property type="entry name" value="5_nucleotid_C"/>
    <property type="match status" value="1"/>
</dbReference>
<dbReference type="PROSITE" id="PS51257">
    <property type="entry name" value="PROKAR_LIPOPROTEIN"/>
    <property type="match status" value="1"/>
</dbReference>
<evidence type="ECO:0000256" key="1">
    <source>
        <dbReference type="ARBA" id="ARBA00006654"/>
    </source>
</evidence>
<sequence>MKRWTVAPLSLLASSLILVGCASTGTQYVTDQEYRLTLLHTNDNHGRFWQNSRGEYGMSARMTLVERIRMEVEAQGGSVLMLSGGDINTGVPESDLLDAEPDFKGMTMLGYDAMAIGNHEFDNSREVLMKQAEWADFPFLSANIYLKGTNKTLFPAYQMFEVQGNRIAVVGFTTEDTQKIGNPEFISDLEFKTPIEVAEKLIPALNKKADLVIAVTHMGHYDDASFGGNAPGDVSLARAVSGIDVIVGGHSQVPLFKPDVQNNTLILQAHEWGKYVGRLDLVIKNGDITGYDYKLIPVNLKDRVKDDAGNSSYVLQEAEIAQDLGMLAMLSSYQKQGSAALGTVIGQSDGLFVGDRNIVRNSATNLGVLIAKAQMVKTKADVGIMNSGGIRADMEAGEITYKDVLTVQPFANILTYVDFSGQELTEYLTAAVNMAAGSGAFAQISGAEIRTVAGKITRMTVAGKAIDMNQSYRIAVNSFMASGGDGYPKISDHANFVNTGFVDADMLVEYIQNNSPLSVSDFEPDGSLERM</sequence>
<evidence type="ECO:0000259" key="6">
    <source>
        <dbReference type="Pfam" id="PF00149"/>
    </source>
</evidence>
<dbReference type="SUPFAM" id="SSF56300">
    <property type="entry name" value="Metallo-dependent phosphatases"/>
    <property type="match status" value="1"/>
</dbReference>
<dbReference type="GO" id="GO:0008768">
    <property type="term" value="F:UDP-sugar diphosphatase activity"/>
    <property type="evidence" value="ECO:0007669"/>
    <property type="project" value="TreeGrafter"/>
</dbReference>
<keyword evidence="3 5" id="KW-0732">Signal</keyword>
<dbReference type="OrthoDB" id="9803927at2"/>
<dbReference type="Gene3D" id="3.90.780.10">
    <property type="entry name" value="5'-Nucleotidase, C-terminal domain"/>
    <property type="match status" value="1"/>
</dbReference>
<dbReference type="PANTHER" id="PTHR11575">
    <property type="entry name" value="5'-NUCLEOTIDASE-RELATED"/>
    <property type="match status" value="1"/>
</dbReference>
<feature type="signal peptide" evidence="5">
    <location>
        <begin position="1"/>
        <end position="22"/>
    </location>
</feature>
<evidence type="ECO:0000256" key="4">
    <source>
        <dbReference type="ARBA" id="ARBA00022741"/>
    </source>
</evidence>
<dbReference type="PRINTS" id="PR01607">
    <property type="entry name" value="APYRASEFAMLY"/>
</dbReference>
<dbReference type="GO" id="GO:0008253">
    <property type="term" value="F:5'-nucleotidase activity"/>
    <property type="evidence" value="ECO:0007669"/>
    <property type="project" value="UniProtKB-EC"/>
</dbReference>
<proteinExistence type="inferred from homology"/>
<dbReference type="KEGG" id="rfo:REIFOR_01110"/>
<dbReference type="Pfam" id="PF00149">
    <property type="entry name" value="Metallophos"/>
    <property type="match status" value="1"/>
</dbReference>
<dbReference type="PROSITE" id="PS00786">
    <property type="entry name" value="5_NUCLEOTIDASE_2"/>
    <property type="match status" value="1"/>
</dbReference>
<dbReference type="InterPro" id="IPR008334">
    <property type="entry name" value="5'-Nucleotdase_C"/>
</dbReference>
<keyword evidence="9" id="KW-1185">Reference proteome</keyword>
<dbReference type="SUPFAM" id="SSF55816">
    <property type="entry name" value="5'-nucleotidase (syn. UDP-sugar hydrolase), C-terminal domain"/>
    <property type="match status" value="1"/>
</dbReference>